<evidence type="ECO:0000259" key="2">
    <source>
        <dbReference type="PROSITE" id="PS50943"/>
    </source>
</evidence>
<dbReference type="Pfam" id="PF01381">
    <property type="entry name" value="HTH_3"/>
    <property type="match status" value="1"/>
</dbReference>
<gene>
    <name evidence="3" type="ORF">IHV77_09780</name>
</gene>
<dbReference type="EMBL" id="CP063056">
    <property type="protein sequence ID" value="QPB42190.1"/>
    <property type="molecule type" value="Genomic_DNA"/>
</dbReference>
<dbReference type="SUPFAM" id="SSF47413">
    <property type="entry name" value="lambda repressor-like DNA-binding domains"/>
    <property type="match status" value="1"/>
</dbReference>
<evidence type="ECO:0000313" key="3">
    <source>
        <dbReference type="EMBL" id="QPB42190.1"/>
    </source>
</evidence>
<dbReference type="InterPro" id="IPR010982">
    <property type="entry name" value="Lambda_DNA-bd_dom_sf"/>
</dbReference>
<feature type="domain" description="HTH cro/C1-type" evidence="2">
    <location>
        <begin position="11"/>
        <end position="67"/>
    </location>
</feature>
<dbReference type="SMART" id="SM00530">
    <property type="entry name" value="HTH_XRE"/>
    <property type="match status" value="1"/>
</dbReference>
<keyword evidence="4" id="KW-1185">Reference proteome</keyword>
<dbReference type="Gene3D" id="1.10.260.40">
    <property type="entry name" value="lambda repressor-like DNA-binding domains"/>
    <property type="match status" value="1"/>
</dbReference>
<dbReference type="InterPro" id="IPR052345">
    <property type="entry name" value="Rad_response_metalloprotease"/>
</dbReference>
<dbReference type="InterPro" id="IPR001387">
    <property type="entry name" value="Cro/C1-type_HTH"/>
</dbReference>
<dbReference type="CDD" id="cd00093">
    <property type="entry name" value="HTH_XRE"/>
    <property type="match status" value="1"/>
</dbReference>
<sequence>MKSLSFNPQRLKLARERRGLTAIELSKILDITSRTLSSYENGHKELTEQDAIVEKISKALNYPIPFFFSDDLVQIKAETASFRSMARMSAKKRDAALSAGSIAMEFDKWLGERFNLPKVDIPEFNHSESTPDPAVAAQQLREYWRLGEKSIPNIVHLLESKGIRVYSLTQDCVEVDAYSYWIDEQPFIFLNNQKTPERSRFDAAHELGHLLLHKRADITNKKAIETEANQFASAFLMPESAVRAIVPLQPSFKQLIELKKYWNVSLAALIKRTFDLKLSTEWHYRQLQITAGKYGYRTAEPNGMLKRETSQILDKITLLLREHKISNKEIEKKLNIPLSDLAELTFQNPYFRLRIV</sequence>
<dbReference type="Pfam" id="PF06114">
    <property type="entry name" value="Peptidase_M78"/>
    <property type="match status" value="1"/>
</dbReference>
<evidence type="ECO:0000256" key="1">
    <source>
        <dbReference type="ARBA" id="ARBA00007227"/>
    </source>
</evidence>
<name>A0ABX6UVT3_9PAST</name>
<comment type="similarity">
    <text evidence="1">Belongs to the short-chain fatty acyl-CoA assimilation regulator (ScfR) family.</text>
</comment>
<dbReference type="PANTHER" id="PTHR43236">
    <property type="entry name" value="ANTITOXIN HIGA1"/>
    <property type="match status" value="1"/>
</dbReference>
<dbReference type="PROSITE" id="PS50943">
    <property type="entry name" value="HTH_CROC1"/>
    <property type="match status" value="1"/>
</dbReference>
<dbReference type="RefSeq" id="WP_194811772.1">
    <property type="nucleotide sequence ID" value="NZ_CP063056.1"/>
</dbReference>
<dbReference type="Proteomes" id="UP000663069">
    <property type="component" value="Chromosome"/>
</dbReference>
<evidence type="ECO:0000313" key="4">
    <source>
        <dbReference type="Proteomes" id="UP000663069"/>
    </source>
</evidence>
<protein>
    <submittedName>
        <fullName evidence="3">ImmA/IrrE family metallo-endopeptidase</fullName>
    </submittedName>
</protein>
<dbReference type="PANTHER" id="PTHR43236:SF1">
    <property type="entry name" value="BLL7220 PROTEIN"/>
    <property type="match status" value="1"/>
</dbReference>
<reference evidence="3 4" key="1">
    <citation type="submission" date="2020-10" db="EMBL/GenBank/DDBJ databases">
        <title>Genome Sequencing of Rodentibacter spp. strain DSM111151.</title>
        <authorList>
            <person name="Benga L."/>
            <person name="Lautwein T."/>
        </authorList>
    </citation>
    <scope>NUCLEOTIDE SEQUENCE [LARGE SCALE GENOMIC DNA]</scope>
    <source>
        <strain evidence="3 4">DSM 111151</strain>
    </source>
</reference>
<organism evidence="3 4">
    <name type="scientific">Rodentibacter haemolyticus</name>
    <dbReference type="NCBI Taxonomy" id="2778911"/>
    <lineage>
        <taxon>Bacteria</taxon>
        <taxon>Pseudomonadati</taxon>
        <taxon>Pseudomonadota</taxon>
        <taxon>Gammaproteobacteria</taxon>
        <taxon>Pasteurellales</taxon>
        <taxon>Pasteurellaceae</taxon>
        <taxon>Rodentibacter</taxon>
    </lineage>
</organism>
<dbReference type="Gene3D" id="1.10.10.2910">
    <property type="match status" value="1"/>
</dbReference>
<dbReference type="InterPro" id="IPR010359">
    <property type="entry name" value="IrrE_HExxH"/>
</dbReference>
<proteinExistence type="inferred from homology"/>
<accession>A0ABX6UVT3</accession>